<comment type="subcellular location">
    <subcellularLocation>
        <location evidence="1">Membrane</location>
        <topology evidence="1">Multi-pass membrane protein</topology>
    </subcellularLocation>
</comment>
<reference evidence="9 10" key="1">
    <citation type="submission" date="2018-05" db="EMBL/GenBank/DDBJ databases">
        <title>Genome sequencing and assembly of the regulated plant pathogen Lachnellula willkommii and related sister species for the development of diagnostic species identification markers.</title>
        <authorList>
            <person name="Giroux E."/>
            <person name="Bilodeau G."/>
        </authorList>
    </citation>
    <scope>NUCLEOTIDE SEQUENCE [LARGE SCALE GENOMIC DNA]</scope>
    <source>
        <strain evidence="9 10">CBS 197.66</strain>
    </source>
</reference>
<sequence>METILEFYACAIHMIFRPGKRRLNIAEHGAPSPRTWANNLLAKAPTTFRGHIVAAIGEFAGTIFFLFFAFSGTQVANISSNTNTGSDITTTVAQKNPAQLLYISLSFGFSLAVNAWVFFRISGGLFNPAVTFGMWLIGSITFARAILLGVVQCLGAIVAAALVEALFSGGLNVSTTLSATTSLAQGFFIELILTAQLVFAIFMLAAEKHAGTFIAPVGIGLALFIAELTGKLPLILYSPEDGMLTIIGVFWTGGSLNPARSLGPSVVVKSFPNYHWIYWIGPFAGALLAAALYKLVKSLEYENATPDPEAETLRHAVQTNESSSEPPRSGPTPTGSDRSDNTCVGTERKAD</sequence>
<dbReference type="SUPFAM" id="SSF81338">
    <property type="entry name" value="Aquaporin-like"/>
    <property type="match status" value="1"/>
</dbReference>
<feature type="transmembrane region" description="Helical" evidence="8">
    <location>
        <begin position="150"/>
        <end position="171"/>
    </location>
</feature>
<keyword evidence="4 8" id="KW-1133">Transmembrane helix</keyword>
<dbReference type="PANTHER" id="PTHR19139">
    <property type="entry name" value="AQUAPORIN TRANSPORTER"/>
    <property type="match status" value="1"/>
</dbReference>
<feature type="transmembrane region" description="Helical" evidence="8">
    <location>
        <begin position="125"/>
        <end position="143"/>
    </location>
</feature>
<accession>A0A8H8UBU2</accession>
<evidence type="ECO:0000256" key="6">
    <source>
        <dbReference type="RuleBase" id="RU000477"/>
    </source>
</evidence>
<feature type="transmembrane region" description="Helical" evidence="8">
    <location>
        <begin position="213"/>
        <end position="236"/>
    </location>
</feature>
<feature type="transmembrane region" description="Helical" evidence="8">
    <location>
        <begin position="183"/>
        <end position="206"/>
    </location>
</feature>
<keyword evidence="10" id="KW-1185">Reference proteome</keyword>
<dbReference type="Gene3D" id="1.20.1080.10">
    <property type="entry name" value="Glycerol uptake facilitator protein"/>
    <property type="match status" value="1"/>
</dbReference>
<dbReference type="GO" id="GO:0015250">
    <property type="term" value="F:water channel activity"/>
    <property type="evidence" value="ECO:0007669"/>
    <property type="project" value="TreeGrafter"/>
</dbReference>
<keyword evidence="6" id="KW-0813">Transport</keyword>
<evidence type="ECO:0000313" key="9">
    <source>
        <dbReference type="EMBL" id="TVY37966.1"/>
    </source>
</evidence>
<dbReference type="InterPro" id="IPR023271">
    <property type="entry name" value="Aquaporin-like"/>
</dbReference>
<dbReference type="Pfam" id="PF00230">
    <property type="entry name" value="MIP"/>
    <property type="match status" value="2"/>
</dbReference>
<dbReference type="InterPro" id="IPR000425">
    <property type="entry name" value="MIP"/>
</dbReference>
<dbReference type="PANTHER" id="PTHR19139:SF199">
    <property type="entry name" value="MIP17260P"/>
    <property type="match status" value="1"/>
</dbReference>
<evidence type="ECO:0000256" key="7">
    <source>
        <dbReference type="SAM" id="MobiDB-lite"/>
    </source>
</evidence>
<dbReference type="EMBL" id="QGMJ01000314">
    <property type="protein sequence ID" value="TVY37966.1"/>
    <property type="molecule type" value="Genomic_DNA"/>
</dbReference>
<evidence type="ECO:0000256" key="4">
    <source>
        <dbReference type="ARBA" id="ARBA00022989"/>
    </source>
</evidence>
<feature type="compositionally biased region" description="Polar residues" evidence="7">
    <location>
        <begin position="317"/>
        <end position="344"/>
    </location>
</feature>
<keyword evidence="5 8" id="KW-0472">Membrane</keyword>
<protein>
    <submittedName>
        <fullName evidence="9">Aquaporin</fullName>
    </submittedName>
</protein>
<feature type="transmembrane region" description="Helical" evidence="8">
    <location>
        <begin position="48"/>
        <end position="70"/>
    </location>
</feature>
<feature type="region of interest" description="Disordered" evidence="7">
    <location>
        <begin position="306"/>
        <end position="351"/>
    </location>
</feature>
<dbReference type="AlphaFoldDB" id="A0A8H8UBU2"/>
<evidence type="ECO:0000256" key="3">
    <source>
        <dbReference type="ARBA" id="ARBA00022692"/>
    </source>
</evidence>
<dbReference type="InterPro" id="IPR034294">
    <property type="entry name" value="Aquaporin_transptr"/>
</dbReference>
<dbReference type="GO" id="GO:0005886">
    <property type="term" value="C:plasma membrane"/>
    <property type="evidence" value="ECO:0007669"/>
    <property type="project" value="TreeGrafter"/>
</dbReference>
<name>A0A8H8UBU2_9HELO</name>
<feature type="transmembrane region" description="Helical" evidence="8">
    <location>
        <begin position="276"/>
        <end position="296"/>
    </location>
</feature>
<comment type="similarity">
    <text evidence="2 6">Belongs to the MIP/aquaporin (TC 1.A.8) family.</text>
</comment>
<dbReference type="OrthoDB" id="3222at2759"/>
<gene>
    <name evidence="9" type="primary">AQY2</name>
    <name evidence="9" type="ORF">LSUB1_G004626</name>
</gene>
<keyword evidence="3 6" id="KW-0812">Transmembrane</keyword>
<organism evidence="9 10">
    <name type="scientific">Lachnellula subtilissima</name>
    <dbReference type="NCBI Taxonomy" id="602034"/>
    <lineage>
        <taxon>Eukaryota</taxon>
        <taxon>Fungi</taxon>
        <taxon>Dikarya</taxon>
        <taxon>Ascomycota</taxon>
        <taxon>Pezizomycotina</taxon>
        <taxon>Leotiomycetes</taxon>
        <taxon>Helotiales</taxon>
        <taxon>Lachnaceae</taxon>
        <taxon>Lachnellula</taxon>
    </lineage>
</organism>
<evidence type="ECO:0000256" key="1">
    <source>
        <dbReference type="ARBA" id="ARBA00004141"/>
    </source>
</evidence>
<dbReference type="PRINTS" id="PR00783">
    <property type="entry name" value="MINTRINSICP"/>
</dbReference>
<proteinExistence type="inferred from homology"/>
<evidence type="ECO:0000256" key="5">
    <source>
        <dbReference type="ARBA" id="ARBA00023136"/>
    </source>
</evidence>
<dbReference type="Proteomes" id="UP000462212">
    <property type="component" value="Unassembled WGS sequence"/>
</dbReference>
<evidence type="ECO:0000256" key="2">
    <source>
        <dbReference type="ARBA" id="ARBA00006175"/>
    </source>
</evidence>
<comment type="caution">
    <text evidence="9">The sequence shown here is derived from an EMBL/GenBank/DDBJ whole genome shotgun (WGS) entry which is preliminary data.</text>
</comment>
<evidence type="ECO:0000313" key="10">
    <source>
        <dbReference type="Proteomes" id="UP000462212"/>
    </source>
</evidence>
<evidence type="ECO:0000256" key="8">
    <source>
        <dbReference type="SAM" id="Phobius"/>
    </source>
</evidence>